<dbReference type="PANTHER" id="PTHR10108">
    <property type="entry name" value="SAM-DEPENDENT METHYLTRANSFERASE"/>
    <property type="match status" value="1"/>
</dbReference>
<dbReference type="GO" id="GO:0008168">
    <property type="term" value="F:methyltransferase activity"/>
    <property type="evidence" value="ECO:0007669"/>
    <property type="project" value="UniProtKB-UniRule"/>
</dbReference>
<accession>A0A835ERV5</accession>
<name>A0A835ERV5_9POAL</name>
<evidence type="ECO:0000256" key="2">
    <source>
        <dbReference type="ARBA" id="ARBA00008361"/>
    </source>
</evidence>
<organism evidence="7 8">
    <name type="scientific">Digitaria exilis</name>
    <dbReference type="NCBI Taxonomy" id="1010633"/>
    <lineage>
        <taxon>Eukaryota</taxon>
        <taxon>Viridiplantae</taxon>
        <taxon>Streptophyta</taxon>
        <taxon>Embryophyta</taxon>
        <taxon>Tracheophyta</taxon>
        <taxon>Spermatophyta</taxon>
        <taxon>Magnoliopsida</taxon>
        <taxon>Liliopsida</taxon>
        <taxon>Poales</taxon>
        <taxon>Poaceae</taxon>
        <taxon>PACMAD clade</taxon>
        <taxon>Panicoideae</taxon>
        <taxon>Panicodae</taxon>
        <taxon>Paniceae</taxon>
        <taxon>Anthephorinae</taxon>
        <taxon>Digitaria</taxon>
    </lineage>
</organism>
<dbReference type="InterPro" id="IPR029063">
    <property type="entry name" value="SAM-dependent_MTases_sf"/>
</dbReference>
<comment type="caution">
    <text evidence="7">The sequence shown here is derived from an EMBL/GenBank/DDBJ whole genome shotgun (WGS) entry which is preliminary data.</text>
</comment>
<sequence length="668" mass="73990">MAMGASAAKLHISSAARRPSMVHLVAVAALCSLSYLLGIWHHGGFSAAPAGGAGAAVSIATAVSCASPTPTVSVSSTAGGPLDFAAHHTAEGMEAEAAPRRRAYDACPAKYSEYTPCEDVDRSLRFPRDRLVYRERHCPSSDAERLRCLVPAPKGYRNPFAWPASRDVAWFANVPHKELTVEKAVQNWIRVDGDKFRFPGGGTMFPRGAGAYIDDIGKIIPLHDGSIRTALDTGCGVASWGAYLLSRNILAMSFAPRDSHEAQVQFALERGVPAMIGVLASNRLTYPARSFDMAHCSRCLIPWQLYGTGIVIAFGSARVQNFQLISHHLSSYPSHILADGLYLIEVDRILRPGGYWILSGPPINWKKHWKGWARTRDDLNEEQQAIEKVAKSLCWKKVKEEGDIAVWQKPTNHVHCKVSRKVIKSPPFCSSQNPDAAWYNKMEACITPLPEVSDITEVAGGELKKWPERLTAVPPRIASGSIEGVTEEMFVEDTELWKYRVGHYKSVIAQFGQKGRYRNLLDMNAKFGGFAAALVDDPVWVMNMVPTVGNSTTLGVIYERGLIGSYQDWCEGMSTYPRTYDLIHADSVFTLYNGRCEMEDILLEMDRILRPEGTVIIRDDVDLLVKIKSIADGMRWNSQIVDHEDGPLVREKLLLVVKTYWTLGDNKQ</sequence>
<gene>
    <name evidence="7" type="ORF">HU200_032890</name>
</gene>
<dbReference type="AlphaFoldDB" id="A0A835ERV5"/>
<evidence type="ECO:0000256" key="1">
    <source>
        <dbReference type="ARBA" id="ARBA00004606"/>
    </source>
</evidence>
<dbReference type="GO" id="GO:0032259">
    <property type="term" value="P:methylation"/>
    <property type="evidence" value="ECO:0007669"/>
    <property type="project" value="UniProtKB-KW"/>
</dbReference>
<keyword evidence="6" id="KW-0325">Glycoprotein</keyword>
<dbReference type="InterPro" id="IPR004159">
    <property type="entry name" value="Put_SAM_MeTrfase"/>
</dbReference>
<reference evidence="7" key="1">
    <citation type="submission" date="2020-07" db="EMBL/GenBank/DDBJ databases">
        <title>Genome sequence and genetic diversity analysis of an under-domesticated orphan crop, white fonio (Digitaria exilis).</title>
        <authorList>
            <person name="Bennetzen J.L."/>
            <person name="Chen S."/>
            <person name="Ma X."/>
            <person name="Wang X."/>
            <person name="Yssel A.E.J."/>
            <person name="Chaluvadi S.R."/>
            <person name="Johnson M."/>
            <person name="Gangashetty P."/>
            <person name="Hamidou F."/>
            <person name="Sanogo M.D."/>
            <person name="Zwaenepoel A."/>
            <person name="Wallace J."/>
            <person name="Van De Peer Y."/>
            <person name="Van Deynze A."/>
        </authorList>
    </citation>
    <scope>NUCLEOTIDE SEQUENCE</scope>
    <source>
        <tissue evidence="7">Leaves</tissue>
    </source>
</reference>
<dbReference type="Pfam" id="PF03141">
    <property type="entry name" value="Methyltransf_29"/>
    <property type="match status" value="2"/>
</dbReference>
<evidence type="ECO:0000256" key="6">
    <source>
        <dbReference type="RuleBase" id="RU366043"/>
    </source>
</evidence>
<comment type="similarity">
    <text evidence="2 6">Belongs to the methyltransferase superfamily.</text>
</comment>
<dbReference type="SUPFAM" id="SSF53335">
    <property type="entry name" value="S-adenosyl-L-methionine-dependent methyltransferases"/>
    <property type="match status" value="2"/>
</dbReference>
<keyword evidence="8" id="KW-1185">Reference proteome</keyword>
<keyword evidence="3 6" id="KW-0489">Methyltransferase</keyword>
<comment type="subcellular location">
    <subcellularLocation>
        <location evidence="5">Endomembrane system</location>
        <topology evidence="5">Single-pass membrane protein</topology>
    </subcellularLocation>
    <subcellularLocation>
        <location evidence="1 6">Membrane</location>
        <topology evidence="1 6">Single-pass type II membrane protein</topology>
    </subcellularLocation>
</comment>
<dbReference type="GO" id="GO:0005802">
    <property type="term" value="C:trans-Golgi network"/>
    <property type="evidence" value="ECO:0007669"/>
    <property type="project" value="TreeGrafter"/>
</dbReference>
<evidence type="ECO:0000313" key="8">
    <source>
        <dbReference type="Proteomes" id="UP000636709"/>
    </source>
</evidence>
<dbReference type="PANTHER" id="PTHR10108:SF1049">
    <property type="entry name" value="METHYLTRANSFERASE"/>
    <property type="match status" value="1"/>
</dbReference>
<evidence type="ECO:0000256" key="5">
    <source>
        <dbReference type="ARBA" id="ARBA00037847"/>
    </source>
</evidence>
<keyword evidence="6" id="KW-0808">Transferase</keyword>
<dbReference type="OrthoDB" id="2013972at2759"/>
<dbReference type="Gene3D" id="3.40.50.150">
    <property type="entry name" value="Vaccinia Virus protein VP39"/>
    <property type="match status" value="1"/>
</dbReference>
<evidence type="ECO:0000313" key="7">
    <source>
        <dbReference type="EMBL" id="KAF8702510.1"/>
    </source>
</evidence>
<keyword evidence="4 6" id="KW-0812">Transmembrane</keyword>
<dbReference type="GO" id="GO:0005768">
    <property type="term" value="C:endosome"/>
    <property type="evidence" value="ECO:0007669"/>
    <property type="project" value="TreeGrafter"/>
</dbReference>
<protein>
    <recommendedName>
        <fullName evidence="6">Methyltransferase</fullName>
        <ecNumber evidence="6">2.1.1.-</ecNumber>
    </recommendedName>
</protein>
<keyword evidence="4 6" id="KW-0735">Signal-anchor</keyword>
<dbReference type="EMBL" id="JACEFO010001785">
    <property type="protein sequence ID" value="KAF8702510.1"/>
    <property type="molecule type" value="Genomic_DNA"/>
</dbReference>
<dbReference type="Proteomes" id="UP000636709">
    <property type="component" value="Unassembled WGS sequence"/>
</dbReference>
<proteinExistence type="inferred from homology"/>
<evidence type="ECO:0000256" key="4">
    <source>
        <dbReference type="ARBA" id="ARBA00022968"/>
    </source>
</evidence>
<evidence type="ECO:0000256" key="3">
    <source>
        <dbReference type="ARBA" id="ARBA00022603"/>
    </source>
</evidence>
<dbReference type="EC" id="2.1.1.-" evidence="6"/>
<dbReference type="GO" id="GO:0016020">
    <property type="term" value="C:membrane"/>
    <property type="evidence" value="ECO:0007669"/>
    <property type="project" value="UniProtKB-SubCell"/>
</dbReference>